<reference evidence="1" key="1">
    <citation type="submission" date="2019-08" db="EMBL/GenBank/DDBJ databases">
        <title>The complete genome of Acinetobacter defluvii strain WCHAD010030.</title>
        <authorList>
            <person name="Hu Y."/>
            <person name="Qin J."/>
            <person name="Feng Y."/>
            <person name="Zong Z."/>
        </authorList>
    </citation>
    <scope>NUCLEOTIDE SEQUENCE</scope>
    <source>
        <strain evidence="1">WCHA30</strain>
        <plasmid evidence="1">pOXA58_010030</plasmid>
    </source>
</reference>
<evidence type="ECO:0000313" key="2">
    <source>
        <dbReference type="Proteomes" id="UP000245977"/>
    </source>
</evidence>
<dbReference type="Proteomes" id="UP000245977">
    <property type="component" value="Plasmid pOXA58_010030"/>
</dbReference>
<keyword evidence="2" id="KW-1185">Reference proteome</keyword>
<dbReference type="STRING" id="1871111.GCA_001704615_01979"/>
<dbReference type="AlphaFoldDB" id="A0A2S2F920"/>
<gene>
    <name evidence="1" type="ORF">DJ533_02000</name>
</gene>
<organism evidence="1 2">
    <name type="scientific">Acinetobacter defluvii</name>
    <dbReference type="NCBI Taxonomy" id="1871111"/>
    <lineage>
        <taxon>Bacteria</taxon>
        <taxon>Pseudomonadati</taxon>
        <taxon>Pseudomonadota</taxon>
        <taxon>Gammaproteobacteria</taxon>
        <taxon>Moraxellales</taxon>
        <taxon>Moraxellaceae</taxon>
        <taxon>Acinetobacter</taxon>
    </lineage>
</organism>
<accession>A0A2S2F920</accession>
<evidence type="ECO:0000313" key="1">
    <source>
        <dbReference type="EMBL" id="AWL27454.1"/>
    </source>
</evidence>
<dbReference type="KEGG" id="adv:DJ533_02000"/>
<dbReference type="RefSeq" id="WP_033917445.1">
    <property type="nucleotide sequence ID" value="NZ_CP029396.2"/>
</dbReference>
<geneLocation type="plasmid" evidence="1 2">
    <name>pOXA58_010030</name>
</geneLocation>
<dbReference type="OrthoDB" id="7596455at2"/>
<protein>
    <submittedName>
        <fullName evidence="1">Uncharacterized protein</fullName>
    </submittedName>
</protein>
<sequence length="188" mass="21572">MRDQNISREDVLRDFSVEFDSSKDILLKYLIEFPEYSNELVDLSLELSREIDDCVPLTPDDEISIESALDRFRRGLTQQSEQIDIPPQRFSNAAKLLNLPKQVLMAFGVRRVELSSVPLHFINRLAIVLQVTTAQLKAFLALPPQAQHSRSYKSNVKPTAPSKVSFEKILHDALIPEERIQEIINRDE</sequence>
<proteinExistence type="predicted"/>
<keyword evidence="1" id="KW-0614">Plasmid</keyword>
<dbReference type="EMBL" id="CP029396">
    <property type="protein sequence ID" value="AWL27454.1"/>
    <property type="molecule type" value="Genomic_DNA"/>
</dbReference>
<name>A0A2S2F920_9GAMM</name>